<dbReference type="Proteomes" id="UP000290958">
    <property type="component" value="Unassembled WGS sequence"/>
</dbReference>
<dbReference type="Pfam" id="PF08808">
    <property type="entry name" value="RES"/>
    <property type="match status" value="1"/>
</dbReference>
<dbReference type="RefSeq" id="WP_129405323.1">
    <property type="nucleotide sequence ID" value="NZ_SBKP01000031.1"/>
</dbReference>
<evidence type="ECO:0000313" key="2">
    <source>
        <dbReference type="EMBL" id="RXR23689.1"/>
    </source>
</evidence>
<dbReference type="InterPro" id="IPR014914">
    <property type="entry name" value="RES_dom"/>
</dbReference>
<dbReference type="AlphaFoldDB" id="A0A4Q1KAJ3"/>
<organism evidence="2 3">
    <name type="scientific">Sphingobium fluviale</name>
    <dbReference type="NCBI Taxonomy" id="2506423"/>
    <lineage>
        <taxon>Bacteria</taxon>
        <taxon>Pseudomonadati</taxon>
        <taxon>Pseudomonadota</taxon>
        <taxon>Alphaproteobacteria</taxon>
        <taxon>Sphingomonadales</taxon>
        <taxon>Sphingomonadaceae</taxon>
        <taxon>Sphingobium</taxon>
    </lineage>
</organism>
<dbReference type="OrthoDB" id="648213at2"/>
<accession>A0A4Q1KAJ3</accession>
<keyword evidence="3" id="KW-1185">Reference proteome</keyword>
<evidence type="ECO:0000259" key="1">
    <source>
        <dbReference type="SMART" id="SM00953"/>
    </source>
</evidence>
<gene>
    <name evidence="2" type="ORF">EQG66_15075</name>
</gene>
<feature type="domain" description="RES" evidence="1">
    <location>
        <begin position="24"/>
        <end position="163"/>
    </location>
</feature>
<reference evidence="3" key="1">
    <citation type="submission" date="2019-01" db="EMBL/GenBank/DDBJ databases">
        <title>Cytophagaceae bacterium strain CAR-16.</title>
        <authorList>
            <person name="Chen W.-M."/>
        </authorList>
    </citation>
    <scope>NUCLEOTIDE SEQUENCE [LARGE SCALE GENOMIC DNA]</scope>
    <source>
        <strain evidence="3">CHR27</strain>
    </source>
</reference>
<dbReference type="EMBL" id="SBKP01000031">
    <property type="protein sequence ID" value="RXR23689.1"/>
    <property type="molecule type" value="Genomic_DNA"/>
</dbReference>
<dbReference type="SMART" id="SM00953">
    <property type="entry name" value="RES"/>
    <property type="match status" value="1"/>
</dbReference>
<name>A0A4Q1KAJ3_9SPHN</name>
<sequence length="179" mass="20022">MPLPFTRFDGLVYRAHHPAWAFDPESGEGASLYGGRFNRIGTPCFYSALSLETAWLEAQQGFAFKAQPLTICTYRAEFTDILDLTDAGGRDAVQMTLAQLGCAWERLAADRKPVPTWALADRLIAAGCAGVIVPSFAARATPEDRNLVLWSWSRNVPHRLQVIDDEQRLPRDRSSWPDR</sequence>
<protein>
    <recommendedName>
        <fullName evidence="1">RES domain-containing protein</fullName>
    </recommendedName>
</protein>
<proteinExistence type="predicted"/>
<comment type="caution">
    <text evidence="2">The sequence shown here is derived from an EMBL/GenBank/DDBJ whole genome shotgun (WGS) entry which is preliminary data.</text>
</comment>
<evidence type="ECO:0000313" key="3">
    <source>
        <dbReference type="Proteomes" id="UP000290958"/>
    </source>
</evidence>